<proteinExistence type="predicted"/>
<name>A0A9N9GR28_9GLOM</name>
<accession>A0A9N9GR28</accession>
<keyword evidence="2" id="KW-1185">Reference proteome</keyword>
<evidence type="ECO:0000313" key="2">
    <source>
        <dbReference type="Proteomes" id="UP000789396"/>
    </source>
</evidence>
<dbReference type="EMBL" id="CAJVPZ010010474">
    <property type="protein sequence ID" value="CAG8619994.1"/>
    <property type="molecule type" value="Genomic_DNA"/>
</dbReference>
<protein>
    <submittedName>
        <fullName evidence="1">17440_t:CDS:1</fullName>
    </submittedName>
</protein>
<dbReference type="OrthoDB" id="3691720at2759"/>
<dbReference type="PANTHER" id="PTHR10492">
    <property type="match status" value="1"/>
</dbReference>
<gene>
    <name evidence="1" type="ORF">RFULGI_LOCUS7323</name>
</gene>
<sequence length="141" mass="16322">MVGRIYAVNPNEGDKYYLCLLLNHVKGATSFVDLKKVRGHLFTTFQEKNKESLQTLIEYIYPNITNHNLDISHLTDCAILITKNEYVDQINQIILNQTPEDMLIYKSYDSVPDDIHELYQQEFLSSITPNGLPSHKLHLKI</sequence>
<evidence type="ECO:0000313" key="1">
    <source>
        <dbReference type="EMBL" id="CAG8619994.1"/>
    </source>
</evidence>
<comment type="caution">
    <text evidence="1">The sequence shown here is derived from an EMBL/GenBank/DDBJ whole genome shotgun (WGS) entry which is preliminary data.</text>
</comment>
<feature type="non-terminal residue" evidence="1">
    <location>
        <position position="141"/>
    </location>
</feature>
<dbReference type="AlphaFoldDB" id="A0A9N9GR28"/>
<dbReference type="Proteomes" id="UP000789396">
    <property type="component" value="Unassembled WGS sequence"/>
</dbReference>
<dbReference type="PANTHER" id="PTHR10492:SF92">
    <property type="entry name" value="ATP-DEPENDENT DNA HELICASE"/>
    <property type="match status" value="1"/>
</dbReference>
<reference evidence="1" key="1">
    <citation type="submission" date="2021-06" db="EMBL/GenBank/DDBJ databases">
        <authorList>
            <person name="Kallberg Y."/>
            <person name="Tangrot J."/>
            <person name="Rosling A."/>
        </authorList>
    </citation>
    <scope>NUCLEOTIDE SEQUENCE</scope>
    <source>
        <strain evidence="1">IN212</strain>
    </source>
</reference>
<feature type="non-terminal residue" evidence="1">
    <location>
        <position position="1"/>
    </location>
</feature>
<organism evidence="1 2">
    <name type="scientific">Racocetra fulgida</name>
    <dbReference type="NCBI Taxonomy" id="60492"/>
    <lineage>
        <taxon>Eukaryota</taxon>
        <taxon>Fungi</taxon>
        <taxon>Fungi incertae sedis</taxon>
        <taxon>Mucoromycota</taxon>
        <taxon>Glomeromycotina</taxon>
        <taxon>Glomeromycetes</taxon>
        <taxon>Diversisporales</taxon>
        <taxon>Gigasporaceae</taxon>
        <taxon>Racocetra</taxon>
    </lineage>
</organism>